<dbReference type="Proteomes" id="UP000517764">
    <property type="component" value="Segment"/>
</dbReference>
<accession>D6PHZ7</accession>
<dbReference type="EMBL" id="GU943065">
    <property type="protein sequence ID" value="ADD95348.1"/>
    <property type="molecule type" value="Genomic_DNA"/>
</dbReference>
<proteinExistence type="predicted"/>
<evidence type="ECO:0000313" key="2">
    <source>
        <dbReference type="Proteomes" id="UP000517764"/>
    </source>
</evidence>
<reference evidence="1 2" key="1">
    <citation type="journal article" date="2010" name="ISME J.">
        <title>Metagenome of the Mediterranean deep chlorophyll maximum studied by direct and fosmid library 454 pyrosequencing.</title>
        <authorList>
            <person name="Ghai R."/>
            <person name="Martin-Cuadrado A.B."/>
            <person name="Molto A.G."/>
            <person name="Heredia I.G."/>
            <person name="Cabrera R."/>
            <person name="Martin J."/>
            <person name="Verdu M."/>
            <person name="Deschamps P."/>
            <person name="Moreira D."/>
            <person name="Lopez-Garcia P."/>
            <person name="Mira A."/>
            <person name="Rodriguez-Valera F."/>
        </authorList>
    </citation>
    <scope>NUCLEOTIDE SEQUENCE [LARGE SCALE GENOMIC DNA]</scope>
</reference>
<organism evidence="1 2">
    <name type="scientific">uncultured phage MedDCM-OCT-S05-C243</name>
    <dbReference type="NCBI Taxonomy" id="743558"/>
    <lineage>
        <taxon>Viruses</taxon>
        <taxon>Duplodnaviria</taxon>
        <taxon>Heunggongvirae</taxon>
        <taxon>Uroviricota</taxon>
        <taxon>Caudoviricetes</taxon>
        <taxon>Autographivirales</taxon>
        <taxon>Podivirus</taxon>
        <taxon>Podivirus S05C243</taxon>
    </lineage>
</organism>
<dbReference type="KEGG" id="vg:54998833"/>
<evidence type="ECO:0000313" key="1">
    <source>
        <dbReference type="EMBL" id="ADD95348.1"/>
    </source>
</evidence>
<protein>
    <submittedName>
        <fullName evidence="1">Uncharacterized protein</fullName>
    </submittedName>
</protein>
<keyword evidence="2" id="KW-1185">Reference proteome</keyword>
<name>D6PHZ7_9CAUD</name>
<dbReference type="GeneID" id="54998833"/>
<sequence length="101" mass="11369">MFTSIPNPRTSDAIEAINVNPFTKVVNLRFTNGYEYKYSNVSRSKIINLMVNPNMSFGFWVQDLVENAVRELSYLRGNTVATGQLCYTNTGIGYATDSLPF</sequence>
<dbReference type="RefSeq" id="YP_009807941.1">
    <property type="nucleotide sequence ID" value="NC_048032.1"/>
</dbReference>